<evidence type="ECO:0000313" key="1">
    <source>
        <dbReference type="EMBL" id="KAK7854337.1"/>
    </source>
</evidence>
<name>A0AAW0LUK0_QUESU</name>
<comment type="caution">
    <text evidence="1">The sequence shown here is derived from an EMBL/GenBank/DDBJ whole genome shotgun (WGS) entry which is preliminary data.</text>
</comment>
<sequence>LTRLLRKKLGSATIQSVQELKAESAEKTDPTPSQYPVPLYHANTVAYPDQYPLYHADAVVSDQYPSCHNTRLASLTRLLRKKLGSATIQSVQELKAESAEKTDPTPSQYPVPLYHANTVAYPDQYPLYHADAVVSDQYPSCHNVTDI</sequence>
<gene>
    <name evidence="1" type="ORF">CFP56_032588</name>
</gene>
<protein>
    <submittedName>
        <fullName evidence="1">Uncharacterized protein</fullName>
    </submittedName>
</protein>
<reference evidence="1 2" key="1">
    <citation type="journal article" date="2018" name="Sci. Data">
        <title>The draft genome sequence of cork oak.</title>
        <authorList>
            <person name="Ramos A.M."/>
            <person name="Usie A."/>
            <person name="Barbosa P."/>
            <person name="Barros P.M."/>
            <person name="Capote T."/>
            <person name="Chaves I."/>
            <person name="Simoes F."/>
            <person name="Abreu I."/>
            <person name="Carrasquinho I."/>
            <person name="Faro C."/>
            <person name="Guimaraes J.B."/>
            <person name="Mendonca D."/>
            <person name="Nobrega F."/>
            <person name="Rodrigues L."/>
            <person name="Saibo N.J.M."/>
            <person name="Varela M.C."/>
            <person name="Egas C."/>
            <person name="Matos J."/>
            <person name="Miguel C.M."/>
            <person name="Oliveira M.M."/>
            <person name="Ricardo C.P."/>
            <person name="Goncalves S."/>
        </authorList>
    </citation>
    <scope>NUCLEOTIDE SEQUENCE [LARGE SCALE GENOMIC DNA]</scope>
    <source>
        <strain evidence="2">cv. HL8</strain>
    </source>
</reference>
<feature type="non-terminal residue" evidence="1">
    <location>
        <position position="1"/>
    </location>
</feature>
<accession>A0AAW0LUK0</accession>
<dbReference type="Proteomes" id="UP000237347">
    <property type="component" value="Unassembled WGS sequence"/>
</dbReference>
<proteinExistence type="predicted"/>
<dbReference type="EMBL" id="PKMF04000056">
    <property type="protein sequence ID" value="KAK7854337.1"/>
    <property type="molecule type" value="Genomic_DNA"/>
</dbReference>
<organism evidence="1 2">
    <name type="scientific">Quercus suber</name>
    <name type="common">Cork oak</name>
    <dbReference type="NCBI Taxonomy" id="58331"/>
    <lineage>
        <taxon>Eukaryota</taxon>
        <taxon>Viridiplantae</taxon>
        <taxon>Streptophyta</taxon>
        <taxon>Embryophyta</taxon>
        <taxon>Tracheophyta</taxon>
        <taxon>Spermatophyta</taxon>
        <taxon>Magnoliopsida</taxon>
        <taxon>eudicotyledons</taxon>
        <taxon>Gunneridae</taxon>
        <taxon>Pentapetalae</taxon>
        <taxon>rosids</taxon>
        <taxon>fabids</taxon>
        <taxon>Fagales</taxon>
        <taxon>Fagaceae</taxon>
        <taxon>Quercus</taxon>
    </lineage>
</organism>
<evidence type="ECO:0000313" key="2">
    <source>
        <dbReference type="Proteomes" id="UP000237347"/>
    </source>
</evidence>
<keyword evidence="2" id="KW-1185">Reference proteome</keyword>
<dbReference type="AlphaFoldDB" id="A0AAW0LUK0"/>